<name>A0A8F4KIN5_9BURK</name>
<organism evidence="1 2">
    <name type="scientific">Paraburkholderia sprentiae WSM5005</name>
    <dbReference type="NCBI Taxonomy" id="754502"/>
    <lineage>
        <taxon>Bacteria</taxon>
        <taxon>Pseudomonadati</taxon>
        <taxon>Pseudomonadota</taxon>
        <taxon>Betaproteobacteria</taxon>
        <taxon>Burkholderiales</taxon>
        <taxon>Burkholderiaceae</taxon>
        <taxon>Paraburkholderia</taxon>
    </lineage>
</organism>
<evidence type="ECO:0000313" key="2">
    <source>
        <dbReference type="Proteomes" id="UP000179860"/>
    </source>
</evidence>
<reference evidence="1" key="1">
    <citation type="submission" date="2016-09" db="EMBL/GenBank/DDBJ databases">
        <title>The Complete Genome of Burkholderia sprentiae wsm5005.</title>
        <authorList>
            <person name="De Meyer S."/>
            <person name="Wang P."/>
            <person name="Terpolilli J."/>
        </authorList>
    </citation>
    <scope>NUCLEOTIDE SEQUENCE [LARGE SCALE GENOMIC DNA]</scope>
    <source>
        <strain evidence="1">WSM5005</strain>
    </source>
</reference>
<dbReference type="EMBL" id="CP017565">
    <property type="protein sequence ID" value="QXE07462.1"/>
    <property type="molecule type" value="Genomic_DNA"/>
</dbReference>
<evidence type="ECO:0000313" key="1">
    <source>
        <dbReference type="EMBL" id="QXE07462.1"/>
    </source>
</evidence>
<dbReference type="KEGG" id="pspw:BJG93_36990"/>
<keyword evidence="1" id="KW-0614">Plasmid</keyword>
<geneLocation type="plasmid" evidence="1 2">
    <name>pl2WSM5005</name>
</geneLocation>
<dbReference type="AlphaFoldDB" id="A0A8F4KIN5"/>
<protein>
    <submittedName>
        <fullName evidence="1">Uncharacterized protein</fullName>
    </submittedName>
</protein>
<sequence>MYYAAVAALMPQHAESTTSHLMPANTAYLEAPAIHTNPRYNWLIRKILTGDMRAHSTPQKKNTKYLGNASMKNASADHDGLCVV</sequence>
<keyword evidence="2" id="KW-1185">Reference proteome</keyword>
<proteinExistence type="predicted"/>
<gene>
    <name evidence="1" type="ORF">BJG93_36990</name>
</gene>
<accession>A0A8F4KIN5</accession>
<dbReference type="RefSeq" id="WP_154671642.1">
    <property type="nucleotide sequence ID" value="NZ_CP017565.2"/>
</dbReference>
<dbReference type="Proteomes" id="UP000179860">
    <property type="component" value="Plasmid pl2WSM5005"/>
</dbReference>